<name>A0A9D4V319_ADICA</name>
<dbReference type="EMBL" id="JABFUD020000006">
    <property type="protein sequence ID" value="KAI5078486.1"/>
    <property type="molecule type" value="Genomic_DNA"/>
</dbReference>
<comment type="caution">
    <text evidence="2">The sequence shown here is derived from an EMBL/GenBank/DDBJ whole genome shotgun (WGS) entry which is preliminary data.</text>
</comment>
<reference evidence="2" key="1">
    <citation type="submission" date="2021-01" db="EMBL/GenBank/DDBJ databases">
        <title>Adiantum capillus-veneris genome.</title>
        <authorList>
            <person name="Fang Y."/>
            <person name="Liao Q."/>
        </authorList>
    </citation>
    <scope>NUCLEOTIDE SEQUENCE</scope>
    <source>
        <strain evidence="2">H3</strain>
        <tissue evidence="2">Leaf</tissue>
    </source>
</reference>
<keyword evidence="3" id="KW-1185">Reference proteome</keyword>
<dbReference type="AlphaFoldDB" id="A0A9D4V319"/>
<organism evidence="2 3">
    <name type="scientific">Adiantum capillus-veneris</name>
    <name type="common">Maidenhair fern</name>
    <dbReference type="NCBI Taxonomy" id="13818"/>
    <lineage>
        <taxon>Eukaryota</taxon>
        <taxon>Viridiplantae</taxon>
        <taxon>Streptophyta</taxon>
        <taxon>Embryophyta</taxon>
        <taxon>Tracheophyta</taxon>
        <taxon>Polypodiopsida</taxon>
        <taxon>Polypodiidae</taxon>
        <taxon>Polypodiales</taxon>
        <taxon>Pteridineae</taxon>
        <taxon>Pteridaceae</taxon>
        <taxon>Vittarioideae</taxon>
        <taxon>Adiantum</taxon>
    </lineage>
</organism>
<evidence type="ECO:0000313" key="2">
    <source>
        <dbReference type="EMBL" id="KAI5078486.1"/>
    </source>
</evidence>
<feature type="region of interest" description="Disordered" evidence="1">
    <location>
        <begin position="1"/>
        <end position="21"/>
    </location>
</feature>
<protein>
    <submittedName>
        <fullName evidence="2">Uncharacterized protein</fullName>
    </submittedName>
</protein>
<gene>
    <name evidence="2" type="ORF">GOP47_0006157</name>
</gene>
<sequence length="80" mass="9239">MSIRPPAFRPALTTSSPLRPPARPSLLSLMMNPVLVRVLPLEQSQSPHLRMSLHLAPAQHRLHWLFDLLYIRYFPTCTVR</sequence>
<evidence type="ECO:0000313" key="3">
    <source>
        <dbReference type="Proteomes" id="UP000886520"/>
    </source>
</evidence>
<evidence type="ECO:0000256" key="1">
    <source>
        <dbReference type="SAM" id="MobiDB-lite"/>
    </source>
</evidence>
<proteinExistence type="predicted"/>
<dbReference type="Proteomes" id="UP000886520">
    <property type="component" value="Chromosome 6"/>
</dbReference>
<accession>A0A9D4V319</accession>